<feature type="domain" description="SCP" evidence="1">
    <location>
        <begin position="4"/>
        <end position="41"/>
    </location>
</feature>
<organism evidence="2 3">
    <name type="scientific">Parelaphostrongylus tenuis</name>
    <name type="common">Meningeal worm</name>
    <dbReference type="NCBI Taxonomy" id="148309"/>
    <lineage>
        <taxon>Eukaryota</taxon>
        <taxon>Metazoa</taxon>
        <taxon>Ecdysozoa</taxon>
        <taxon>Nematoda</taxon>
        <taxon>Chromadorea</taxon>
        <taxon>Rhabditida</taxon>
        <taxon>Rhabditina</taxon>
        <taxon>Rhabditomorpha</taxon>
        <taxon>Strongyloidea</taxon>
        <taxon>Metastrongylidae</taxon>
        <taxon>Parelaphostrongylus</taxon>
    </lineage>
</organism>
<protein>
    <recommendedName>
        <fullName evidence="1">SCP domain-containing protein</fullName>
    </recommendedName>
</protein>
<dbReference type="InterPro" id="IPR014044">
    <property type="entry name" value="CAP_dom"/>
</dbReference>
<proteinExistence type="predicted"/>
<name>A0AAD5N1D4_PARTN</name>
<dbReference type="SUPFAM" id="SSF55797">
    <property type="entry name" value="PR-1-like"/>
    <property type="match status" value="1"/>
</dbReference>
<sequence>MIPFLQMANANTTKVGCAYSVCDHTPQCPTRPPYVVFVCQYGESSVKVNAPIYKQGTPCSSCSSSCAAQLEKVLTKLKEDKLDTLNVAAEEWPNTPYFLQRGLQRLEEGLCVFTTTSYKLQQELYDFSDRLQQNLDPADIIQEYQEMLGYPQILISQAFKYSTILEARSNCRIQKSN</sequence>
<comment type="caution">
    <text evidence="2">The sequence shown here is derived from an EMBL/GenBank/DDBJ whole genome shotgun (WGS) entry which is preliminary data.</text>
</comment>
<evidence type="ECO:0000313" key="3">
    <source>
        <dbReference type="Proteomes" id="UP001196413"/>
    </source>
</evidence>
<keyword evidence="3" id="KW-1185">Reference proteome</keyword>
<gene>
    <name evidence="2" type="ORF">KIN20_012760</name>
</gene>
<dbReference type="AlphaFoldDB" id="A0AAD5N1D4"/>
<evidence type="ECO:0000259" key="1">
    <source>
        <dbReference type="Pfam" id="PF00188"/>
    </source>
</evidence>
<dbReference type="Pfam" id="PF00188">
    <property type="entry name" value="CAP"/>
    <property type="match status" value="1"/>
</dbReference>
<dbReference type="InterPro" id="IPR035940">
    <property type="entry name" value="CAP_sf"/>
</dbReference>
<dbReference type="Gene3D" id="3.40.33.10">
    <property type="entry name" value="CAP"/>
    <property type="match status" value="1"/>
</dbReference>
<evidence type="ECO:0000313" key="2">
    <source>
        <dbReference type="EMBL" id="KAJ1355379.1"/>
    </source>
</evidence>
<dbReference type="Proteomes" id="UP001196413">
    <property type="component" value="Unassembled WGS sequence"/>
</dbReference>
<accession>A0AAD5N1D4</accession>
<reference evidence="2" key="1">
    <citation type="submission" date="2021-06" db="EMBL/GenBank/DDBJ databases">
        <title>Parelaphostrongylus tenuis whole genome reference sequence.</title>
        <authorList>
            <person name="Garwood T.J."/>
            <person name="Larsen P.A."/>
            <person name="Fountain-Jones N.M."/>
            <person name="Garbe J.R."/>
            <person name="Macchietto M.G."/>
            <person name="Kania S.A."/>
            <person name="Gerhold R.W."/>
            <person name="Richards J.E."/>
            <person name="Wolf T.M."/>
        </authorList>
    </citation>
    <scope>NUCLEOTIDE SEQUENCE</scope>
    <source>
        <strain evidence="2">MNPRO001-30</strain>
        <tissue evidence="2">Meninges</tissue>
    </source>
</reference>
<dbReference type="EMBL" id="JAHQIW010002469">
    <property type="protein sequence ID" value="KAJ1355379.1"/>
    <property type="molecule type" value="Genomic_DNA"/>
</dbReference>